<protein>
    <submittedName>
        <fullName evidence="1">Uncharacterized protein</fullName>
    </submittedName>
</protein>
<sequence length="124" mass="14190">MNISDAEFINFYQESLGILAVEPDNSVKVLFGLPGVGEEEEWYKKSIAALTRLGMSGLISCYGPEDDIRLAVREMYRSREDRMWLGCLFSATDSGEELARKFRLDDEEPYQRVVPGFREELGRI</sequence>
<dbReference type="EMBL" id="JATM01000011">
    <property type="protein sequence ID" value="OOL16766.1"/>
    <property type="molecule type" value="Genomic_DNA"/>
</dbReference>
<evidence type="ECO:0000313" key="2">
    <source>
        <dbReference type="Proteomes" id="UP000200980"/>
    </source>
</evidence>
<proteinExistence type="predicted"/>
<accession>A0A1S8GN07</accession>
<dbReference type="AlphaFoldDB" id="A0A1S8GN07"/>
<gene>
    <name evidence="1" type="ORF">AL01_09530</name>
</gene>
<reference evidence="1 2" key="1">
    <citation type="journal article" date="2016" name="PLoS ONE">
        <title>Whole-Genome Sequence Analysis of Bombella intestini LMG 28161T, a Novel Acetic Acid Bacterium Isolated from the Crop of a Red-Tailed Bumble Bee, Bombus lapidarius.</title>
        <authorList>
            <person name="Li L."/>
            <person name="Illeghems K."/>
            <person name="Van Kerrebroeck S."/>
            <person name="Borremans W."/>
            <person name="Cleenwerck I."/>
            <person name="Smagghe G."/>
            <person name="De Vuyst L."/>
            <person name="Vandamme P."/>
        </authorList>
    </citation>
    <scope>NUCLEOTIDE SEQUENCE [LARGE SCALE GENOMIC DNA]</scope>
    <source>
        <strain evidence="1 2">R-52487</strain>
    </source>
</reference>
<dbReference type="OrthoDB" id="7288389at2"/>
<dbReference type="Proteomes" id="UP000200980">
    <property type="component" value="Unassembled WGS sequence"/>
</dbReference>
<dbReference type="RefSeq" id="WP_143280770.1">
    <property type="nucleotide sequence ID" value="NZ_JATM01000011.1"/>
</dbReference>
<feature type="non-terminal residue" evidence="1">
    <location>
        <position position="124"/>
    </location>
</feature>
<comment type="caution">
    <text evidence="1">The sequence shown here is derived from an EMBL/GenBank/DDBJ whole genome shotgun (WGS) entry which is preliminary data.</text>
</comment>
<organism evidence="1 2">
    <name type="scientific">Bombella intestini</name>
    <dbReference type="NCBI Taxonomy" id="1539051"/>
    <lineage>
        <taxon>Bacteria</taxon>
        <taxon>Pseudomonadati</taxon>
        <taxon>Pseudomonadota</taxon>
        <taxon>Alphaproteobacteria</taxon>
        <taxon>Acetobacterales</taxon>
        <taxon>Acetobacteraceae</taxon>
        <taxon>Bombella</taxon>
    </lineage>
</organism>
<keyword evidence="2" id="KW-1185">Reference proteome</keyword>
<evidence type="ECO:0000313" key="1">
    <source>
        <dbReference type="EMBL" id="OOL16766.1"/>
    </source>
</evidence>
<name>A0A1S8GN07_9PROT</name>